<sequence>MAAWLAPSSSSKSAQLDVEGHEPDDDEEDNGPAAINGREEVLYQKESIMPIICSAVRIQMFKPTILYLVDVWAIADQSRLLWLRNNQSSLRVELYSGLCDALLSDNLTRGEQVGRYILPSSYYGGPQQMAESYQDAMAISLPWPDLITRVFELKRRQLMEDITQKGIFGKCIAHVHTIEFQKRGLPHMHLLLWLERASHILEPGDVDELICAELPIAEGPGADPALYAVVTSSMLHGPCGPDHSDAPCWDKDKKACTKGYYPLKQWNAQTIMVADSYPLYRRRDNGQTFRKVISGVEITFDNRHVVPYNPFLSKRYTCHINVETCSGIGAIKYVFKYVYKGGDRISIELTTNAEGDAQQAQNLDEIRTHLDARWVSPYEALWRLLKFSLHQEVPNIVRLQVHLPEQQSVSFCAGQLIENVIAAAKDTSLTAFFKLNAHENQEVRRFANELVYQEIPNKFTWNKTTRKFSLRRFTQNNGVVRFSTGAIGRMYFVPPNSGERFYLRTLLTVVRGPTSFESLRTFEGQVFPTFKEACIAQGLLESDEEWARCLAEAAQYKTGRQLRRLFVVILTACHPMDPGQLWIQFCAQICDDLRYKLSQEPWNRPHALDEDVYDFGLYLVEVLVLETGSNMQDVNMPTCQQNWDQINQEQNRLIREQYALRDAQPEGLEDQLQQQLNNEQLAAFNQVLASVQNDLGVTFFLDGPAGTGKTFLYRTLCTTLRAQGKIVICVASSGLAALLLPGGKTSHSVFKIPIEIKEDSTCNISKRSELAALIARTDLIIWDEVPMQHRFCAEAFNRTCKDIANHPDKPFGGITVVFGGDFRQTLPVIPKGTPEQIVAACLKESPLWAGMEKMRLTHNMRLQHGDAEMAEFATWLLGIGEGLQFPRGPPHLKLHSSREMQIFHSADKVIYEAGVDDERLGTLSTEYLNSLNSGSIPLSDLELKEGCPVMILRNLARSQGVCNGTRGIVTRIGSRVLELRLLTGSEAGNTVFIPRISLTPQRLSLASNFPGANFQFELHLL</sequence>
<evidence type="ECO:0000259" key="5">
    <source>
        <dbReference type="Pfam" id="PF21530"/>
    </source>
</evidence>
<feature type="domain" description="Helitron helicase-like" evidence="4">
    <location>
        <begin position="57"/>
        <end position="139"/>
    </location>
</feature>
<dbReference type="InterPro" id="IPR025476">
    <property type="entry name" value="Helitron_helicase-like"/>
</dbReference>
<dbReference type="EC" id="5.6.2.3" evidence="1"/>
<keyword evidence="1" id="KW-0547">Nucleotide-binding</keyword>
<evidence type="ECO:0000256" key="2">
    <source>
        <dbReference type="SAM" id="MobiDB-lite"/>
    </source>
</evidence>
<comment type="similarity">
    <text evidence="1">Belongs to the helicase family.</text>
</comment>
<evidence type="ECO:0000259" key="3">
    <source>
        <dbReference type="Pfam" id="PF05970"/>
    </source>
</evidence>
<name>A0A8H7M1K3_9AGAM</name>
<keyword evidence="1 6" id="KW-0347">Helicase</keyword>
<dbReference type="Proteomes" id="UP000614334">
    <property type="component" value="Unassembled WGS sequence"/>
</dbReference>
<protein>
    <recommendedName>
        <fullName evidence="1">ATP-dependent DNA helicase</fullName>
        <ecNumber evidence="1">5.6.2.3</ecNumber>
    </recommendedName>
</protein>
<evidence type="ECO:0000256" key="1">
    <source>
        <dbReference type="RuleBase" id="RU363044"/>
    </source>
</evidence>
<dbReference type="PANTHER" id="PTHR10492">
    <property type="match status" value="1"/>
</dbReference>
<dbReference type="InterPro" id="IPR027417">
    <property type="entry name" value="P-loop_NTPase"/>
</dbReference>
<keyword evidence="1" id="KW-0227">DNA damage</keyword>
<dbReference type="SUPFAM" id="SSF52540">
    <property type="entry name" value="P-loop containing nucleoside triphosphate hydrolases"/>
    <property type="match status" value="2"/>
</dbReference>
<dbReference type="InterPro" id="IPR049163">
    <property type="entry name" value="Pif1-like_2B_dom"/>
</dbReference>
<keyword evidence="1" id="KW-0067">ATP-binding</keyword>
<dbReference type="Pfam" id="PF14214">
    <property type="entry name" value="Helitron_like_N"/>
    <property type="match status" value="2"/>
</dbReference>
<dbReference type="GO" id="GO:0006310">
    <property type="term" value="P:DNA recombination"/>
    <property type="evidence" value="ECO:0007669"/>
    <property type="project" value="UniProtKB-KW"/>
</dbReference>
<evidence type="ECO:0000259" key="4">
    <source>
        <dbReference type="Pfam" id="PF14214"/>
    </source>
</evidence>
<dbReference type="Gene3D" id="3.40.50.300">
    <property type="entry name" value="P-loop containing nucleotide triphosphate hydrolases"/>
    <property type="match status" value="1"/>
</dbReference>
<dbReference type="AlphaFoldDB" id="A0A8H7M1K3"/>
<dbReference type="Pfam" id="PF05970">
    <property type="entry name" value="PIF1"/>
    <property type="match status" value="1"/>
</dbReference>
<organism evidence="6 7">
    <name type="scientific">Rhizoctonia solani</name>
    <dbReference type="NCBI Taxonomy" id="456999"/>
    <lineage>
        <taxon>Eukaryota</taxon>
        <taxon>Fungi</taxon>
        <taxon>Dikarya</taxon>
        <taxon>Basidiomycota</taxon>
        <taxon>Agaricomycotina</taxon>
        <taxon>Agaricomycetes</taxon>
        <taxon>Cantharellales</taxon>
        <taxon>Ceratobasidiaceae</taxon>
        <taxon>Rhizoctonia</taxon>
    </lineage>
</organism>
<dbReference type="EMBL" id="JACYCF010000066">
    <property type="protein sequence ID" value="KAF8747283.1"/>
    <property type="molecule type" value="Genomic_DNA"/>
</dbReference>
<feature type="domain" description="Helitron helicase-like" evidence="4">
    <location>
        <begin position="144"/>
        <end position="192"/>
    </location>
</feature>
<dbReference type="GO" id="GO:0016787">
    <property type="term" value="F:hydrolase activity"/>
    <property type="evidence" value="ECO:0007669"/>
    <property type="project" value="UniProtKB-KW"/>
</dbReference>
<reference evidence="6" key="1">
    <citation type="submission" date="2020-09" db="EMBL/GenBank/DDBJ databases">
        <title>Comparative genome analyses of four rice-infecting Rhizoctonia solani isolates reveal extensive enrichment of homogalacturonan modification genes.</title>
        <authorList>
            <person name="Lee D.-Y."/>
            <person name="Jeon J."/>
            <person name="Kim K.-T."/>
            <person name="Cheong K."/>
            <person name="Song H."/>
            <person name="Choi G."/>
            <person name="Ko J."/>
            <person name="Opiyo S.O."/>
            <person name="Zuo S."/>
            <person name="Madhav S."/>
            <person name="Lee Y.-H."/>
            <person name="Wang G.-L."/>
        </authorList>
    </citation>
    <scope>NUCLEOTIDE SEQUENCE</scope>
    <source>
        <strain evidence="6">AG1-IA B2</strain>
    </source>
</reference>
<keyword evidence="1" id="KW-0378">Hydrolase</keyword>
<feature type="domain" description="DNA helicase Pif1-like 2B" evidence="5">
    <location>
        <begin position="926"/>
        <end position="971"/>
    </location>
</feature>
<dbReference type="GO" id="GO:0006281">
    <property type="term" value="P:DNA repair"/>
    <property type="evidence" value="ECO:0007669"/>
    <property type="project" value="UniProtKB-KW"/>
</dbReference>
<gene>
    <name evidence="6" type="ORF">RHS01_11357</name>
</gene>
<proteinExistence type="inferred from homology"/>
<keyword evidence="1" id="KW-0233">DNA recombination</keyword>
<accession>A0A8H7M1K3</accession>
<evidence type="ECO:0000313" key="7">
    <source>
        <dbReference type="Proteomes" id="UP000614334"/>
    </source>
</evidence>
<feature type="domain" description="DNA helicase Pif1-like DEAD-box helicase" evidence="3">
    <location>
        <begin position="675"/>
        <end position="882"/>
    </location>
</feature>
<comment type="cofactor">
    <cofactor evidence="1">
        <name>Mg(2+)</name>
        <dbReference type="ChEBI" id="CHEBI:18420"/>
    </cofactor>
</comment>
<dbReference type="InterPro" id="IPR010285">
    <property type="entry name" value="DNA_helicase_pif1-like_DEAD"/>
</dbReference>
<dbReference type="Pfam" id="PF21530">
    <property type="entry name" value="Pif1_2B_dom"/>
    <property type="match status" value="1"/>
</dbReference>
<dbReference type="GO" id="GO:0005524">
    <property type="term" value="F:ATP binding"/>
    <property type="evidence" value="ECO:0007669"/>
    <property type="project" value="UniProtKB-KW"/>
</dbReference>
<feature type="region of interest" description="Disordered" evidence="2">
    <location>
        <begin position="1"/>
        <end position="33"/>
    </location>
</feature>
<evidence type="ECO:0000313" key="6">
    <source>
        <dbReference type="EMBL" id="KAF8747283.1"/>
    </source>
</evidence>
<dbReference type="PANTHER" id="PTHR10492:SF95">
    <property type="entry name" value="HELITRON HELICASE-LIKE DOMAIN-CONTAINING PROTEIN"/>
    <property type="match status" value="1"/>
</dbReference>
<keyword evidence="1" id="KW-0234">DNA repair</keyword>
<comment type="catalytic activity">
    <reaction evidence="1">
        <text>ATP + H2O = ADP + phosphate + H(+)</text>
        <dbReference type="Rhea" id="RHEA:13065"/>
        <dbReference type="ChEBI" id="CHEBI:15377"/>
        <dbReference type="ChEBI" id="CHEBI:15378"/>
        <dbReference type="ChEBI" id="CHEBI:30616"/>
        <dbReference type="ChEBI" id="CHEBI:43474"/>
        <dbReference type="ChEBI" id="CHEBI:456216"/>
        <dbReference type="EC" id="5.6.2.3"/>
    </reaction>
</comment>
<dbReference type="GO" id="GO:0043139">
    <property type="term" value="F:5'-3' DNA helicase activity"/>
    <property type="evidence" value="ECO:0007669"/>
    <property type="project" value="UniProtKB-EC"/>
</dbReference>
<comment type="caution">
    <text evidence="6">The sequence shown here is derived from an EMBL/GenBank/DDBJ whole genome shotgun (WGS) entry which is preliminary data.</text>
</comment>
<dbReference type="GO" id="GO:0000723">
    <property type="term" value="P:telomere maintenance"/>
    <property type="evidence" value="ECO:0007669"/>
    <property type="project" value="InterPro"/>
</dbReference>